<dbReference type="STRING" id="151894.SAMN04488524_1623"/>
<protein>
    <recommendedName>
        <fullName evidence="3">DUF5018 domain-containing protein</fullName>
    </recommendedName>
</protein>
<dbReference type="EMBL" id="FWXT01000001">
    <property type="protein sequence ID" value="SMC63494.1"/>
    <property type="molecule type" value="Genomic_DNA"/>
</dbReference>
<evidence type="ECO:0000313" key="1">
    <source>
        <dbReference type="EMBL" id="SMC63494.1"/>
    </source>
</evidence>
<name>A0A1W2ASC6_9SPHI</name>
<reference evidence="2" key="1">
    <citation type="submission" date="2017-04" db="EMBL/GenBank/DDBJ databases">
        <authorList>
            <person name="Varghese N."/>
            <person name="Submissions S."/>
        </authorList>
    </citation>
    <scope>NUCLEOTIDE SEQUENCE [LARGE SCALE GENOMIC DNA]</scope>
    <source>
        <strain evidence="2">DSM 12126</strain>
    </source>
</reference>
<gene>
    <name evidence="1" type="ORF">SAMN04488524_1623</name>
</gene>
<proteinExistence type="predicted"/>
<dbReference type="AlphaFoldDB" id="A0A1W2ASC6"/>
<dbReference type="RefSeq" id="WP_084237830.1">
    <property type="nucleotide sequence ID" value="NZ_FWXT01000001.1"/>
</dbReference>
<evidence type="ECO:0008006" key="3">
    <source>
        <dbReference type="Google" id="ProtNLM"/>
    </source>
</evidence>
<sequence length="584" mass="64403">MKTFKNITILFLLFMAGVYTGCKKDPVMYGKGFESFKFIVKDALDANKEYEGIINGDEIVVQLPTEVDVTNLKASFLMDNPRTIVQVGSEVQESGITEQDFTNPVSYRVKAEDKSTRSYSVRVEKKVAFQSFGFYKEDNPGLEEDYKAVIRGLIIDIAVHETVDITKLVARFQTTTGAIIKVGAVTQESKVTPNNFNSPVAYTFTDAGLPASVDFKVALSFIGPKWWMIGDKSIIGSESSNLKMAIHPFTKYPYLVYIRSGKDENGAVIPDEKEKIAVISYTGTGWKNVGNPEGFSDDESDLAQIAFDDLGVPYVGYKDYYKDEQKATVLKYSNENWVPVGNKNFSPVKLGKFSFTIGEFNRPIAAAAASAVAPGYARQAIYVAANMDDQWNSITPSITNPLIGGVQVFKGLDGKTYMAVLDRSSNLSMYKYTDNTWKPVGPVSFRTSDGLPGFTSVIGAASADGTVYIGFQTVSANQRLNRVMKFNGTTWEELGSAGNSQDQTDKYALAVDPTGKLYFGFANTTGLYVRTFNDQTKNWNTPRMVVSGKINAFDMQVSPDGIPYLAVTTTTDKKITVYKYTNTK</sequence>
<organism evidence="1 2">
    <name type="scientific">Pedobacter africanus</name>
    <dbReference type="NCBI Taxonomy" id="151894"/>
    <lineage>
        <taxon>Bacteria</taxon>
        <taxon>Pseudomonadati</taxon>
        <taxon>Bacteroidota</taxon>
        <taxon>Sphingobacteriia</taxon>
        <taxon>Sphingobacteriales</taxon>
        <taxon>Sphingobacteriaceae</taxon>
        <taxon>Pedobacter</taxon>
    </lineage>
</organism>
<accession>A0A1W2ASC6</accession>
<evidence type="ECO:0000313" key="2">
    <source>
        <dbReference type="Proteomes" id="UP000192756"/>
    </source>
</evidence>
<dbReference type="Proteomes" id="UP000192756">
    <property type="component" value="Unassembled WGS sequence"/>
</dbReference>
<dbReference type="Gene3D" id="2.60.40.2340">
    <property type="match status" value="2"/>
</dbReference>
<dbReference type="SUPFAM" id="SSF89372">
    <property type="entry name" value="Fucose-specific lectin"/>
    <property type="match status" value="1"/>
</dbReference>
<keyword evidence="2" id="KW-1185">Reference proteome</keyword>
<dbReference type="OrthoDB" id="789014at2"/>